<keyword evidence="2" id="KW-0812">Transmembrane</keyword>
<dbReference type="OMA" id="QVIKPVH"/>
<dbReference type="EMBL" id="ABEU02000002">
    <property type="protein sequence ID" value="PNR60179.1"/>
    <property type="molecule type" value="Genomic_DNA"/>
</dbReference>
<evidence type="ECO:0000313" key="5">
    <source>
        <dbReference type="Proteomes" id="UP000006727"/>
    </source>
</evidence>
<name>A9TVL7_PHYPA</name>
<gene>
    <name evidence="3" type="ORF">PHYPA_002972</name>
</gene>
<feature type="region of interest" description="Disordered" evidence="1">
    <location>
        <begin position="83"/>
        <end position="108"/>
    </location>
</feature>
<proteinExistence type="predicted"/>
<dbReference type="Gramene" id="Pp3c2_20020V3.1">
    <property type="protein sequence ID" value="PAC:32933951.CDS.1"/>
    <property type="gene ID" value="Pp3c2_20020"/>
</dbReference>
<accession>A9TVL7</accession>
<dbReference type="HOGENOM" id="CLU_2201522_0_0_1"/>
<keyword evidence="2" id="KW-0472">Membrane</keyword>
<dbReference type="EnsemblPlants" id="Pp3c2_20020V3.2">
    <property type="protein sequence ID" value="PAC:32933952.CDS.1"/>
    <property type="gene ID" value="Pp3c2_20020"/>
</dbReference>
<dbReference type="Proteomes" id="UP000006727">
    <property type="component" value="Chromosome 2"/>
</dbReference>
<organism evidence="3">
    <name type="scientific">Physcomitrium patens</name>
    <name type="common">Spreading-leaved earth moss</name>
    <name type="synonym">Physcomitrella patens</name>
    <dbReference type="NCBI Taxonomy" id="3218"/>
    <lineage>
        <taxon>Eukaryota</taxon>
        <taxon>Viridiplantae</taxon>
        <taxon>Streptophyta</taxon>
        <taxon>Embryophyta</taxon>
        <taxon>Bryophyta</taxon>
        <taxon>Bryophytina</taxon>
        <taxon>Bryopsida</taxon>
        <taxon>Funariidae</taxon>
        <taxon>Funariales</taxon>
        <taxon>Funariaceae</taxon>
        <taxon>Physcomitrium</taxon>
    </lineage>
</organism>
<dbReference type="EnsemblPlants" id="Pp3c2_20020V3.1">
    <property type="protein sequence ID" value="PAC:32933951.CDS.1"/>
    <property type="gene ID" value="Pp3c2_20020"/>
</dbReference>
<feature type="compositionally biased region" description="Basic and acidic residues" evidence="1">
    <location>
        <begin position="83"/>
        <end position="93"/>
    </location>
</feature>
<evidence type="ECO:0000313" key="3">
    <source>
        <dbReference type="EMBL" id="PNR60179.1"/>
    </source>
</evidence>
<keyword evidence="2" id="KW-1133">Transmembrane helix</keyword>
<dbReference type="AlphaFoldDB" id="A9TVL7"/>
<sequence length="108" mass="12563">MRWHRGQQIWLGAASLVPGWLVIQQVIKPVHAALVLVFLYFLSKRHAHLVQRQFEREAHESKVREAEEKDRVASLPMRKRRAIERARRRKEEAAAAEASADNSDSKEE</sequence>
<keyword evidence="5" id="KW-1185">Reference proteome</keyword>
<dbReference type="InParanoid" id="A9TVL7"/>
<reference evidence="3 5" key="1">
    <citation type="journal article" date="2008" name="Science">
        <title>The Physcomitrella genome reveals evolutionary insights into the conquest of land by plants.</title>
        <authorList>
            <person name="Rensing S."/>
            <person name="Lang D."/>
            <person name="Zimmer A."/>
            <person name="Terry A."/>
            <person name="Salamov A."/>
            <person name="Shapiro H."/>
            <person name="Nishiyama T."/>
            <person name="Perroud P.-F."/>
            <person name="Lindquist E."/>
            <person name="Kamisugi Y."/>
            <person name="Tanahashi T."/>
            <person name="Sakakibara K."/>
            <person name="Fujita T."/>
            <person name="Oishi K."/>
            <person name="Shin-I T."/>
            <person name="Kuroki Y."/>
            <person name="Toyoda A."/>
            <person name="Suzuki Y."/>
            <person name="Hashimoto A."/>
            <person name="Yamaguchi K."/>
            <person name="Sugano A."/>
            <person name="Kohara Y."/>
            <person name="Fujiyama A."/>
            <person name="Anterola A."/>
            <person name="Aoki S."/>
            <person name="Ashton N."/>
            <person name="Barbazuk W.B."/>
            <person name="Barker E."/>
            <person name="Bennetzen J."/>
            <person name="Bezanilla M."/>
            <person name="Blankenship R."/>
            <person name="Cho S.H."/>
            <person name="Dutcher S."/>
            <person name="Estelle M."/>
            <person name="Fawcett J.A."/>
            <person name="Gundlach H."/>
            <person name="Hanada K."/>
            <person name="Heyl A."/>
            <person name="Hicks K.A."/>
            <person name="Hugh J."/>
            <person name="Lohr M."/>
            <person name="Mayer K."/>
            <person name="Melkozernov A."/>
            <person name="Murata T."/>
            <person name="Nelson D."/>
            <person name="Pils B."/>
            <person name="Prigge M."/>
            <person name="Reiss B."/>
            <person name="Renner T."/>
            <person name="Rombauts S."/>
            <person name="Rushton P."/>
            <person name="Sanderfoot A."/>
            <person name="Schween G."/>
            <person name="Shiu S.-H."/>
            <person name="Stueber K."/>
            <person name="Theodoulou F.L."/>
            <person name="Tu H."/>
            <person name="Van de Peer Y."/>
            <person name="Verrier P.J."/>
            <person name="Waters E."/>
            <person name="Wood A."/>
            <person name="Yang L."/>
            <person name="Cove D."/>
            <person name="Cuming A."/>
            <person name="Hasebe M."/>
            <person name="Lucas S."/>
            <person name="Mishler D.B."/>
            <person name="Reski R."/>
            <person name="Grigoriev I."/>
            <person name="Quatrano R.S."/>
            <person name="Boore J.L."/>
        </authorList>
    </citation>
    <scope>NUCLEOTIDE SEQUENCE [LARGE SCALE GENOMIC DNA]</scope>
    <source>
        <strain evidence="4 5">cv. Gransden 2004</strain>
    </source>
</reference>
<feature type="transmembrane region" description="Helical" evidence="2">
    <location>
        <begin position="20"/>
        <end position="42"/>
    </location>
</feature>
<evidence type="ECO:0000313" key="4">
    <source>
        <dbReference type="EnsemblPlants" id="PAC:32933951.CDS.1"/>
    </source>
</evidence>
<dbReference type="Gramene" id="Pp3c2_20020V3.2">
    <property type="protein sequence ID" value="PAC:32933952.CDS.1"/>
    <property type="gene ID" value="Pp3c2_20020"/>
</dbReference>
<reference evidence="3 5" key="2">
    <citation type="journal article" date="2018" name="Plant J.">
        <title>The Physcomitrella patens chromosome-scale assembly reveals moss genome structure and evolution.</title>
        <authorList>
            <person name="Lang D."/>
            <person name="Ullrich K.K."/>
            <person name="Murat F."/>
            <person name="Fuchs J."/>
            <person name="Jenkins J."/>
            <person name="Haas F.B."/>
            <person name="Piednoel M."/>
            <person name="Gundlach H."/>
            <person name="Van Bel M."/>
            <person name="Meyberg R."/>
            <person name="Vives C."/>
            <person name="Morata J."/>
            <person name="Symeonidi A."/>
            <person name="Hiss M."/>
            <person name="Muchero W."/>
            <person name="Kamisugi Y."/>
            <person name="Saleh O."/>
            <person name="Blanc G."/>
            <person name="Decker E.L."/>
            <person name="van Gessel N."/>
            <person name="Grimwood J."/>
            <person name="Hayes R.D."/>
            <person name="Graham S.W."/>
            <person name="Gunter L.E."/>
            <person name="McDaniel S.F."/>
            <person name="Hoernstein S.N.W."/>
            <person name="Larsson A."/>
            <person name="Li F.W."/>
            <person name="Perroud P.F."/>
            <person name="Phillips J."/>
            <person name="Ranjan P."/>
            <person name="Rokshar D.S."/>
            <person name="Rothfels C.J."/>
            <person name="Schneider L."/>
            <person name="Shu S."/>
            <person name="Stevenson D.W."/>
            <person name="Thummler F."/>
            <person name="Tillich M."/>
            <person name="Villarreal Aguilar J.C."/>
            <person name="Widiez T."/>
            <person name="Wong G.K."/>
            <person name="Wymore A."/>
            <person name="Zhang Y."/>
            <person name="Zimmer A.D."/>
            <person name="Quatrano R.S."/>
            <person name="Mayer K.F.X."/>
            <person name="Goodstein D."/>
            <person name="Casacuberta J.M."/>
            <person name="Vandepoele K."/>
            <person name="Reski R."/>
            <person name="Cuming A.C."/>
            <person name="Tuskan G.A."/>
            <person name="Maumus F."/>
            <person name="Salse J."/>
            <person name="Schmutz J."/>
            <person name="Rensing S.A."/>
        </authorList>
    </citation>
    <scope>NUCLEOTIDE SEQUENCE [LARGE SCALE GENOMIC DNA]</scope>
    <source>
        <strain evidence="4 5">cv. Gransden 2004</strain>
    </source>
</reference>
<dbReference type="PaxDb" id="3218-PP1S336_56V6.1"/>
<protein>
    <submittedName>
        <fullName evidence="3 4">Uncharacterized protein</fullName>
    </submittedName>
</protein>
<evidence type="ECO:0000256" key="1">
    <source>
        <dbReference type="SAM" id="MobiDB-lite"/>
    </source>
</evidence>
<reference evidence="4" key="3">
    <citation type="submission" date="2020-12" db="UniProtKB">
        <authorList>
            <consortium name="EnsemblPlants"/>
        </authorList>
    </citation>
    <scope>IDENTIFICATION</scope>
</reference>
<evidence type="ECO:0000256" key="2">
    <source>
        <dbReference type="SAM" id="Phobius"/>
    </source>
</evidence>